<organism evidence="3 4">
    <name type="scientific">Microbacterium maritypicum</name>
    <name type="common">Microbacterium liquefaciens</name>
    <dbReference type="NCBI Taxonomy" id="33918"/>
    <lineage>
        <taxon>Bacteria</taxon>
        <taxon>Bacillati</taxon>
        <taxon>Actinomycetota</taxon>
        <taxon>Actinomycetes</taxon>
        <taxon>Micrococcales</taxon>
        <taxon>Microbacteriaceae</taxon>
        <taxon>Microbacterium</taxon>
    </lineage>
</organism>
<gene>
    <name evidence="3" type="ORF">MLI01_13060</name>
</gene>
<feature type="transmembrane region" description="Helical" evidence="2">
    <location>
        <begin position="107"/>
        <end position="126"/>
    </location>
</feature>
<dbReference type="AlphaFoldDB" id="A0A4Y4B3S5"/>
<keyword evidence="2" id="KW-1133">Transmembrane helix</keyword>
<feature type="transmembrane region" description="Helical" evidence="2">
    <location>
        <begin position="81"/>
        <end position="101"/>
    </location>
</feature>
<feature type="transmembrane region" description="Helical" evidence="2">
    <location>
        <begin position="41"/>
        <end position="60"/>
    </location>
</feature>
<feature type="transmembrane region" description="Helical" evidence="2">
    <location>
        <begin position="12"/>
        <end position="35"/>
    </location>
</feature>
<keyword evidence="2" id="KW-0472">Membrane</keyword>
<proteinExistence type="predicted"/>
<sequence>MWDSGRMKNGIVRFAALYVFNVAALLVIGLLLPGVSVGFNALWASVILTLAALFVKPLLAGAFRRSAAKSAAERTKTGEKVVQYVLVYLVELIVWVLTVWLSGVRASGFWAFVLPPLALLFGWMIYDQIDDRLRAKAGEIYDSVQARVKGGDTKTASPTAAAAESPETRAARDELDDGLTPEQRRMLDELG</sequence>
<evidence type="ECO:0000313" key="3">
    <source>
        <dbReference type="EMBL" id="GEC75161.1"/>
    </source>
</evidence>
<evidence type="ECO:0000256" key="2">
    <source>
        <dbReference type="SAM" id="Phobius"/>
    </source>
</evidence>
<accession>A0A4Y4B3S5</accession>
<reference evidence="3 4" key="1">
    <citation type="submission" date="2019-06" db="EMBL/GenBank/DDBJ databases">
        <title>Whole genome shotgun sequence of Microbacterium liquefaciens NBRC 15037.</title>
        <authorList>
            <person name="Hosoyama A."/>
            <person name="Uohara A."/>
            <person name="Ohji S."/>
            <person name="Ichikawa N."/>
        </authorList>
    </citation>
    <scope>NUCLEOTIDE SEQUENCE [LARGE SCALE GENOMIC DNA]</scope>
    <source>
        <strain evidence="3 4">NBRC 15037</strain>
    </source>
</reference>
<evidence type="ECO:0000256" key="1">
    <source>
        <dbReference type="SAM" id="MobiDB-lite"/>
    </source>
</evidence>
<feature type="region of interest" description="Disordered" evidence="1">
    <location>
        <begin position="150"/>
        <end position="191"/>
    </location>
</feature>
<evidence type="ECO:0000313" key="4">
    <source>
        <dbReference type="Proteomes" id="UP000317410"/>
    </source>
</evidence>
<feature type="compositionally biased region" description="Basic and acidic residues" evidence="1">
    <location>
        <begin position="182"/>
        <end position="191"/>
    </location>
</feature>
<comment type="caution">
    <text evidence="3">The sequence shown here is derived from an EMBL/GenBank/DDBJ whole genome shotgun (WGS) entry which is preliminary data.</text>
</comment>
<name>A0A4Y4B3S5_MICMQ</name>
<dbReference type="Proteomes" id="UP000317410">
    <property type="component" value="Unassembled WGS sequence"/>
</dbReference>
<protein>
    <submittedName>
        <fullName evidence="3">Uncharacterized protein</fullName>
    </submittedName>
</protein>
<keyword evidence="2" id="KW-0812">Transmembrane</keyword>
<dbReference type="EMBL" id="BJNQ01000006">
    <property type="protein sequence ID" value="GEC75161.1"/>
    <property type="molecule type" value="Genomic_DNA"/>
</dbReference>
<feature type="compositionally biased region" description="Low complexity" evidence="1">
    <location>
        <begin position="156"/>
        <end position="165"/>
    </location>
</feature>